<dbReference type="OrthoDB" id="3035096at2"/>
<comment type="caution">
    <text evidence="1">The sequence shown here is derived from an EMBL/GenBank/DDBJ whole genome shotgun (WGS) entry which is preliminary data.</text>
</comment>
<evidence type="ECO:0008006" key="3">
    <source>
        <dbReference type="Google" id="ProtNLM"/>
    </source>
</evidence>
<evidence type="ECO:0000313" key="2">
    <source>
        <dbReference type="Proteomes" id="UP000252586"/>
    </source>
</evidence>
<proteinExistence type="predicted"/>
<evidence type="ECO:0000313" key="1">
    <source>
        <dbReference type="EMBL" id="RBO83089.1"/>
    </source>
</evidence>
<gene>
    <name evidence="1" type="ORF">DFR74_11911</name>
</gene>
<keyword evidence="2" id="KW-1185">Reference proteome</keyword>
<reference evidence="1 2" key="1">
    <citation type="submission" date="2018-06" db="EMBL/GenBank/DDBJ databases">
        <title>Genomic Encyclopedia of Type Strains, Phase IV (KMG-IV): sequencing the most valuable type-strain genomes for metagenomic binning, comparative biology and taxonomic classification.</title>
        <authorList>
            <person name="Goeker M."/>
        </authorList>
    </citation>
    <scope>NUCLEOTIDE SEQUENCE [LARGE SCALE GENOMIC DNA]</scope>
    <source>
        <strain evidence="1 2">DSM 44599</strain>
    </source>
</reference>
<dbReference type="EMBL" id="QNRE01000019">
    <property type="protein sequence ID" value="RBO83089.1"/>
    <property type="molecule type" value="Genomic_DNA"/>
</dbReference>
<dbReference type="InterPro" id="IPR009057">
    <property type="entry name" value="Homeodomain-like_sf"/>
</dbReference>
<organism evidence="1 2">
    <name type="scientific">Nocardia puris</name>
    <dbReference type="NCBI Taxonomy" id="208602"/>
    <lineage>
        <taxon>Bacteria</taxon>
        <taxon>Bacillati</taxon>
        <taxon>Actinomycetota</taxon>
        <taxon>Actinomycetes</taxon>
        <taxon>Mycobacteriales</taxon>
        <taxon>Nocardiaceae</taxon>
        <taxon>Nocardia</taxon>
    </lineage>
</organism>
<dbReference type="SUPFAM" id="SSF46689">
    <property type="entry name" value="Homeodomain-like"/>
    <property type="match status" value="1"/>
</dbReference>
<protein>
    <recommendedName>
        <fullName evidence="3">Helix-turn-helix protein</fullName>
    </recommendedName>
</protein>
<accession>A0A366D0Q4</accession>
<sequence>MDPADGICLVDGSGKSVLVGLLARYSKQWSAQDLARIIALVESAPRRRPVQTPPTPYRIARRLSPDTITAIVAAYQAGSTTPELCQRYGLSKGSLLKLLSDNGVTMRRQPLTNDQITQAVQLYTDGNSLRTIARQLGSSFSTIREALIAHGVTMRPARK</sequence>
<dbReference type="STRING" id="1210090.GCA_001613185_04848"/>
<name>A0A366D0Q4_9NOCA</name>
<dbReference type="Proteomes" id="UP000252586">
    <property type="component" value="Unassembled WGS sequence"/>
</dbReference>
<dbReference type="AlphaFoldDB" id="A0A366D0Q4"/>
<dbReference type="RefSeq" id="WP_147266008.1">
    <property type="nucleotide sequence ID" value="NZ_QNRE01000019.1"/>
</dbReference>
<dbReference type="Gene3D" id="1.10.10.60">
    <property type="entry name" value="Homeodomain-like"/>
    <property type="match status" value="2"/>
</dbReference>